<accession>A0A841AJP8</accession>
<comment type="caution">
    <text evidence="1">The sequence shown here is derived from an EMBL/GenBank/DDBJ whole genome shotgun (WGS) entry which is preliminary data.</text>
</comment>
<dbReference type="AlphaFoldDB" id="A0A841AJP8"/>
<keyword evidence="2" id="KW-1185">Reference proteome</keyword>
<name>A0A841AJP8_9MICO</name>
<dbReference type="Proteomes" id="UP000536685">
    <property type="component" value="Unassembled WGS sequence"/>
</dbReference>
<reference evidence="1 2" key="1">
    <citation type="submission" date="2020-08" db="EMBL/GenBank/DDBJ databases">
        <title>Sequencing the genomes of 1000 actinobacteria strains.</title>
        <authorList>
            <person name="Klenk H.-P."/>
        </authorList>
    </citation>
    <scope>NUCLEOTIDE SEQUENCE [LARGE SCALE GENOMIC DNA]</scope>
    <source>
        <strain evidence="1 2">DSM 105784</strain>
    </source>
</reference>
<gene>
    <name evidence="1" type="ORF">HD599_000008</name>
</gene>
<proteinExistence type="predicted"/>
<sequence length="71" mass="7516">MTDFQNEPLQDSNNASDAQKIDGIVGQVRADIALGNAGDARALLTERLKDAGIEASSIDFEGALATIIDQR</sequence>
<dbReference type="RefSeq" id="WP_184232478.1">
    <property type="nucleotide sequence ID" value="NZ_JACHMJ010000001.1"/>
</dbReference>
<protein>
    <submittedName>
        <fullName evidence="1">Uncharacterized protein</fullName>
    </submittedName>
</protein>
<dbReference type="EMBL" id="JACHMJ010000001">
    <property type="protein sequence ID" value="MBB5841685.1"/>
    <property type="molecule type" value="Genomic_DNA"/>
</dbReference>
<evidence type="ECO:0000313" key="1">
    <source>
        <dbReference type="EMBL" id="MBB5841685.1"/>
    </source>
</evidence>
<organism evidence="1 2">
    <name type="scientific">Conyzicola lurida</name>
    <dbReference type="NCBI Taxonomy" id="1172621"/>
    <lineage>
        <taxon>Bacteria</taxon>
        <taxon>Bacillati</taxon>
        <taxon>Actinomycetota</taxon>
        <taxon>Actinomycetes</taxon>
        <taxon>Micrococcales</taxon>
        <taxon>Microbacteriaceae</taxon>
        <taxon>Conyzicola</taxon>
    </lineage>
</organism>
<evidence type="ECO:0000313" key="2">
    <source>
        <dbReference type="Proteomes" id="UP000536685"/>
    </source>
</evidence>